<evidence type="ECO:0000259" key="1">
    <source>
        <dbReference type="Pfam" id="PF00535"/>
    </source>
</evidence>
<name>A0A9X1T7V0_9HYPH</name>
<dbReference type="SUPFAM" id="SSF53448">
    <property type="entry name" value="Nucleotide-diphospho-sugar transferases"/>
    <property type="match status" value="1"/>
</dbReference>
<protein>
    <submittedName>
        <fullName evidence="2">Glycosyltransferase</fullName>
    </submittedName>
</protein>
<sequence>MKFSIVTISFNQREFLERAIRSVISQSGVDIEYIVVDPGSTDGSRELIESYRNQISKIVFEPDAGPADGLNKGFAHATGDWFGYINSDDFFLNGALAQASEAIARNPTADCIYGDGYITDADGRPRRRVISKPFDAWSFVWGRSLVLQQSTFIRADGFREVGGFNIDNRTSWDAELLLDMSLSGKTLKHVPGLWSAFAIHEGSITGSQRHSALSKLNHERMFRKVTGRDRTTADLRRMKFYRHFDQLLQPRLSASKIADRLVPGRLPASLVGFDLQPKNPHRQERF</sequence>
<dbReference type="Pfam" id="PF00535">
    <property type="entry name" value="Glycos_transf_2"/>
    <property type="match status" value="1"/>
</dbReference>
<dbReference type="EMBL" id="JAJUWU010000031">
    <property type="protein sequence ID" value="MCE7030850.1"/>
    <property type="molecule type" value="Genomic_DNA"/>
</dbReference>
<organism evidence="2 3">
    <name type="scientific">Jiella avicenniae</name>
    <dbReference type="NCBI Taxonomy" id="2907202"/>
    <lineage>
        <taxon>Bacteria</taxon>
        <taxon>Pseudomonadati</taxon>
        <taxon>Pseudomonadota</taxon>
        <taxon>Alphaproteobacteria</taxon>
        <taxon>Hyphomicrobiales</taxon>
        <taxon>Aurantimonadaceae</taxon>
        <taxon>Jiella</taxon>
    </lineage>
</organism>
<dbReference type="InterPro" id="IPR001173">
    <property type="entry name" value="Glyco_trans_2-like"/>
</dbReference>
<keyword evidence="3" id="KW-1185">Reference proteome</keyword>
<evidence type="ECO:0000313" key="3">
    <source>
        <dbReference type="Proteomes" id="UP001139035"/>
    </source>
</evidence>
<dbReference type="Gene3D" id="3.90.550.10">
    <property type="entry name" value="Spore Coat Polysaccharide Biosynthesis Protein SpsA, Chain A"/>
    <property type="match status" value="1"/>
</dbReference>
<dbReference type="AlphaFoldDB" id="A0A9X1T7V0"/>
<comment type="caution">
    <text evidence="2">The sequence shown here is derived from an EMBL/GenBank/DDBJ whole genome shotgun (WGS) entry which is preliminary data.</text>
</comment>
<proteinExistence type="predicted"/>
<accession>A0A9X1T7V0</accession>
<feature type="domain" description="Glycosyltransferase 2-like" evidence="1">
    <location>
        <begin position="4"/>
        <end position="130"/>
    </location>
</feature>
<dbReference type="PANTHER" id="PTHR43685:SF2">
    <property type="entry name" value="GLYCOSYLTRANSFERASE 2-LIKE DOMAIN-CONTAINING PROTEIN"/>
    <property type="match status" value="1"/>
</dbReference>
<dbReference type="InterPro" id="IPR050834">
    <property type="entry name" value="Glycosyltransf_2"/>
</dbReference>
<dbReference type="InterPro" id="IPR029044">
    <property type="entry name" value="Nucleotide-diphossugar_trans"/>
</dbReference>
<evidence type="ECO:0000313" key="2">
    <source>
        <dbReference type="EMBL" id="MCE7030850.1"/>
    </source>
</evidence>
<dbReference type="CDD" id="cd06433">
    <property type="entry name" value="GT_2_WfgS_like"/>
    <property type="match status" value="1"/>
</dbReference>
<reference evidence="2" key="1">
    <citation type="submission" date="2022-01" db="EMBL/GenBank/DDBJ databases">
        <title>Jiella avicenniae sp. nov., a novel endophytic bacterium isolated from bark of Avicennia marina.</title>
        <authorList>
            <person name="Tuo L."/>
        </authorList>
    </citation>
    <scope>NUCLEOTIDE SEQUENCE</scope>
    <source>
        <strain evidence="2">CBK1P-4</strain>
    </source>
</reference>
<gene>
    <name evidence="2" type="ORF">LZD57_22930</name>
</gene>
<dbReference type="Proteomes" id="UP001139035">
    <property type="component" value="Unassembled WGS sequence"/>
</dbReference>
<dbReference type="RefSeq" id="WP_233721921.1">
    <property type="nucleotide sequence ID" value="NZ_JAJUWU010000031.1"/>
</dbReference>
<dbReference type="PANTHER" id="PTHR43685">
    <property type="entry name" value="GLYCOSYLTRANSFERASE"/>
    <property type="match status" value="1"/>
</dbReference>